<accession>A0ABV8SV51</accession>
<proteinExistence type="predicted"/>
<dbReference type="Proteomes" id="UP001595904">
    <property type="component" value="Unassembled WGS sequence"/>
</dbReference>
<comment type="caution">
    <text evidence="3">The sequence shown here is derived from an EMBL/GenBank/DDBJ whole genome shotgun (WGS) entry which is preliminary data.</text>
</comment>
<evidence type="ECO:0000313" key="3">
    <source>
        <dbReference type="EMBL" id="MFC4311406.1"/>
    </source>
</evidence>
<name>A0ABV8SV51_9GAMM</name>
<keyword evidence="1" id="KW-0732">Signal</keyword>
<dbReference type="Pfam" id="PF00326">
    <property type="entry name" value="Peptidase_S9"/>
    <property type="match status" value="1"/>
</dbReference>
<protein>
    <submittedName>
        <fullName evidence="3">Alpha/beta hydrolase family protein</fullName>
        <ecNumber evidence="3">3.4.-.-</ecNumber>
    </submittedName>
</protein>
<evidence type="ECO:0000313" key="4">
    <source>
        <dbReference type="Proteomes" id="UP001595904"/>
    </source>
</evidence>
<dbReference type="GO" id="GO:0016787">
    <property type="term" value="F:hydrolase activity"/>
    <property type="evidence" value="ECO:0007669"/>
    <property type="project" value="UniProtKB-KW"/>
</dbReference>
<dbReference type="Gene3D" id="3.40.50.1820">
    <property type="entry name" value="alpha/beta hydrolase"/>
    <property type="match status" value="1"/>
</dbReference>
<keyword evidence="3" id="KW-0378">Hydrolase</keyword>
<dbReference type="SUPFAM" id="SSF53474">
    <property type="entry name" value="alpha/beta-Hydrolases"/>
    <property type="match status" value="1"/>
</dbReference>
<dbReference type="InterPro" id="IPR029058">
    <property type="entry name" value="AB_hydrolase_fold"/>
</dbReference>
<dbReference type="PANTHER" id="PTHR34853">
    <property type="match status" value="1"/>
</dbReference>
<feature type="domain" description="Peptidase S9 prolyl oligopeptidase catalytic" evidence="2">
    <location>
        <begin position="149"/>
        <end position="221"/>
    </location>
</feature>
<feature type="signal peptide" evidence="1">
    <location>
        <begin position="1"/>
        <end position="26"/>
    </location>
</feature>
<sequence length="501" mass="53228">MLPRTWPLLIVVVLFASAAHVGDSFAQTTPGVPERGQLLENPPPQLGFYSPSDLISHITDGTVSRWLLRWTFSPRCSVVVYQLRYGTVGGQGEPTTASAALMVPAGSDAACVSPRPIVLYAHGKRNLTFFNMADLSGSNYEGLIVALALAGDGYIVVAPNYAGYDTSTLGYHPFMNADQQAADMMDALAAARVALPSTSVADNQKLFITGYSEGGYVAMATHRALEAAGIPVTASAPMSGPYALVAFSDAMFMGQVGRGAVEEILMLGSSYQHAYGNIDSSGVAMFEAKYASAATLLPGMIGTGTLVAEGLIPASAVFSSTPPLPELAWMTPAAAPGKLASVFAQGFGTDNLITNDYRLSYLQDAFSAPDGGYPNTTTGLPPDAPANLLRQALKQNDLRNWAPVAPTLLCAGDEDPVVFYLNTQLMQGYWAVTAPESPVTVLDIDAPPSHDGPYKHLRKKFAETKSLMRWIEGRSAVVEDYHDVLVPAFCLQASKSFFDGF</sequence>
<reference evidence="4" key="1">
    <citation type="journal article" date="2019" name="Int. J. Syst. Evol. Microbiol.">
        <title>The Global Catalogue of Microorganisms (GCM) 10K type strain sequencing project: providing services to taxonomists for standard genome sequencing and annotation.</title>
        <authorList>
            <consortium name="The Broad Institute Genomics Platform"/>
            <consortium name="The Broad Institute Genome Sequencing Center for Infectious Disease"/>
            <person name="Wu L."/>
            <person name="Ma J."/>
        </authorList>
    </citation>
    <scope>NUCLEOTIDE SEQUENCE [LARGE SCALE GENOMIC DNA]</scope>
    <source>
        <strain evidence="4">CGMCC 1.10759</strain>
    </source>
</reference>
<dbReference type="EMBL" id="JBHSDU010000003">
    <property type="protein sequence ID" value="MFC4311406.1"/>
    <property type="molecule type" value="Genomic_DNA"/>
</dbReference>
<dbReference type="InterPro" id="IPR001375">
    <property type="entry name" value="Peptidase_S9_cat"/>
</dbReference>
<evidence type="ECO:0000256" key="1">
    <source>
        <dbReference type="SAM" id="SignalP"/>
    </source>
</evidence>
<feature type="chain" id="PRO_5045102137" evidence="1">
    <location>
        <begin position="27"/>
        <end position="501"/>
    </location>
</feature>
<gene>
    <name evidence="3" type="ORF">ACFPN2_20065</name>
</gene>
<evidence type="ECO:0000259" key="2">
    <source>
        <dbReference type="Pfam" id="PF00326"/>
    </source>
</evidence>
<keyword evidence="4" id="KW-1185">Reference proteome</keyword>
<dbReference type="RefSeq" id="WP_380599718.1">
    <property type="nucleotide sequence ID" value="NZ_JBHSDU010000003.1"/>
</dbReference>
<dbReference type="EC" id="3.4.-.-" evidence="3"/>
<organism evidence="3 4">
    <name type="scientific">Steroidobacter flavus</name>
    <dbReference type="NCBI Taxonomy" id="1842136"/>
    <lineage>
        <taxon>Bacteria</taxon>
        <taxon>Pseudomonadati</taxon>
        <taxon>Pseudomonadota</taxon>
        <taxon>Gammaproteobacteria</taxon>
        <taxon>Steroidobacterales</taxon>
        <taxon>Steroidobacteraceae</taxon>
        <taxon>Steroidobacter</taxon>
    </lineage>
</organism>
<dbReference type="PANTHER" id="PTHR34853:SF1">
    <property type="entry name" value="LIPASE 5"/>
    <property type="match status" value="1"/>
</dbReference>
<dbReference type="InterPro" id="IPR005152">
    <property type="entry name" value="Lipase_secreted"/>
</dbReference>